<dbReference type="PANTHER" id="PTHR32235:SF1">
    <property type="entry name" value="NON-HOMOLOGOUS END-JOINING FACTOR 1"/>
    <property type="match status" value="1"/>
</dbReference>
<feature type="compositionally biased region" description="Acidic residues" evidence="8">
    <location>
        <begin position="490"/>
        <end position="500"/>
    </location>
</feature>
<proteinExistence type="inferred from homology"/>
<organism evidence="11 12">
    <name type="scientific">Cudoniella acicularis</name>
    <dbReference type="NCBI Taxonomy" id="354080"/>
    <lineage>
        <taxon>Eukaryota</taxon>
        <taxon>Fungi</taxon>
        <taxon>Dikarya</taxon>
        <taxon>Ascomycota</taxon>
        <taxon>Pezizomycotina</taxon>
        <taxon>Leotiomycetes</taxon>
        <taxon>Helotiales</taxon>
        <taxon>Tricladiaceae</taxon>
        <taxon>Cudoniella</taxon>
    </lineage>
</organism>
<feature type="compositionally biased region" description="Acidic residues" evidence="8">
    <location>
        <begin position="454"/>
        <end position="465"/>
    </location>
</feature>
<dbReference type="Pfam" id="PF09302">
    <property type="entry name" value="XLF"/>
    <property type="match status" value="1"/>
</dbReference>
<accession>A0A8H4RGD2</accession>
<dbReference type="PANTHER" id="PTHR32235">
    <property type="entry name" value="NON-HOMOLOGOUS END-JOINING FACTOR 1"/>
    <property type="match status" value="1"/>
</dbReference>
<comment type="similarity">
    <text evidence="6">Belongs to the XRCC4-XLF family. XLF subfamily.</text>
</comment>
<dbReference type="GO" id="GO:0045027">
    <property type="term" value="F:DNA end binding"/>
    <property type="evidence" value="ECO:0007669"/>
    <property type="project" value="TreeGrafter"/>
</dbReference>
<dbReference type="AlphaFoldDB" id="A0A8H4RGD2"/>
<feature type="compositionally biased region" description="Basic and acidic residues" evidence="8">
    <location>
        <begin position="302"/>
        <end position="320"/>
    </location>
</feature>
<evidence type="ECO:0000313" key="12">
    <source>
        <dbReference type="Proteomes" id="UP000566819"/>
    </source>
</evidence>
<comment type="subcellular location">
    <subcellularLocation>
        <location evidence="1">Nucleus</location>
    </subcellularLocation>
</comment>
<feature type="compositionally biased region" description="Basic and acidic residues" evidence="8">
    <location>
        <begin position="600"/>
        <end position="652"/>
    </location>
</feature>
<dbReference type="InterPro" id="IPR053829">
    <property type="entry name" value="XLF-like_CC"/>
</dbReference>
<feature type="compositionally biased region" description="Acidic residues" evidence="8">
    <location>
        <begin position="321"/>
        <end position="330"/>
    </location>
</feature>
<evidence type="ECO:0000256" key="5">
    <source>
        <dbReference type="ARBA" id="ARBA00023242"/>
    </source>
</evidence>
<keyword evidence="3" id="KW-0238">DNA-binding</keyword>
<dbReference type="Proteomes" id="UP000566819">
    <property type="component" value="Unassembled WGS sequence"/>
</dbReference>
<evidence type="ECO:0000256" key="2">
    <source>
        <dbReference type="ARBA" id="ARBA00022763"/>
    </source>
</evidence>
<dbReference type="Pfam" id="PF21928">
    <property type="entry name" value="XLF_CC"/>
    <property type="match status" value="1"/>
</dbReference>
<evidence type="ECO:0000259" key="9">
    <source>
        <dbReference type="Pfam" id="PF09302"/>
    </source>
</evidence>
<evidence type="ECO:0000256" key="7">
    <source>
        <dbReference type="ARBA" id="ARBA00044529"/>
    </source>
</evidence>
<evidence type="ECO:0000256" key="4">
    <source>
        <dbReference type="ARBA" id="ARBA00023204"/>
    </source>
</evidence>
<gene>
    <name evidence="11" type="ORF">G7Y89_g9348</name>
</gene>
<feature type="compositionally biased region" description="Basic residues" evidence="8">
    <location>
        <begin position="515"/>
        <end position="531"/>
    </location>
</feature>
<dbReference type="Gene3D" id="2.170.210.10">
    <property type="entry name" value="DNA double-strand break repair and VJ recombination XRCC4, N-terminal"/>
    <property type="match status" value="1"/>
</dbReference>
<evidence type="ECO:0000313" key="11">
    <source>
        <dbReference type="EMBL" id="KAF4628801.1"/>
    </source>
</evidence>
<sequence>MTWTPLHLSPVASGILPPILIASSFSPDAYTVHLTDLTNIWSESLKRSDIVQRSQEENTSIDPSDREQLQILLQKIELGLAEGDGTTSALSIHTDEGRPGLTLNLTVKLPGGFAPLQWPVRLAASPQSLLTSHLMVPLLEAQHARMQEMASLAEIMKEKDHVIQKLLDKLESQGTELGQVFPQAAGKAGRKLSRQQAEERVKGLATFNLNACRNSVDTKPSHDRGHLISEVFKSDGGYGMRIGPGKQSPAPYSDEIEATESWWNNIKGITVYLKTGKISTSISRPNLRDIKPLPKQNASKAVKKEEPAKSHSFDPSKDNIYDDDDDDDDAFQVQATPLSRKSKASKSAPPKSPINDSTDSDDEDLDAPSQRSKVPDSIPTSQPLPLSQPSFWASASPSPPKKTKKLGTIGEKKAAPAAPVNEDGSTEDGGSPLSKPSKKMEKLGTQKVSSKPIDDEDTATEDDEFSSPKPHKNMSRLGSEKVSQKSNNDGDGETSTEDEAVSLPKSSPPKPAPPKPKKAMLGKIGGKKKPSKAPTPEPPEDKASLPEPEAPKPKKAKLGKLGGKKTRNVEQENNTPSPAPDETKISTPKKKIGTIGGRKIKTETSPEKELETRGRTEVREEKEKTPEKRETSSERADRKRAALKRELEEKSKAPVKKKRKF</sequence>
<evidence type="ECO:0000256" key="6">
    <source>
        <dbReference type="ARBA" id="ARBA00025747"/>
    </source>
</evidence>
<name>A0A8H4RGD2_9HELO</name>
<keyword evidence="4" id="KW-0234">DNA repair</keyword>
<evidence type="ECO:0000259" key="10">
    <source>
        <dbReference type="Pfam" id="PF21928"/>
    </source>
</evidence>
<dbReference type="GO" id="GO:0006303">
    <property type="term" value="P:double-strand break repair via nonhomologous end joining"/>
    <property type="evidence" value="ECO:0007669"/>
    <property type="project" value="TreeGrafter"/>
</dbReference>
<feature type="region of interest" description="Disordered" evidence="8">
    <location>
        <begin position="284"/>
        <end position="661"/>
    </location>
</feature>
<feature type="domain" description="XLF-like N-terminal" evidence="9">
    <location>
        <begin position="3"/>
        <end position="123"/>
    </location>
</feature>
<feature type="compositionally biased region" description="Basic and acidic residues" evidence="8">
    <location>
        <begin position="539"/>
        <end position="552"/>
    </location>
</feature>
<keyword evidence="5" id="KW-0539">Nucleus</keyword>
<keyword evidence="2" id="KW-0227">DNA damage</keyword>
<protein>
    <recommendedName>
        <fullName evidence="7">Non-homologous end-joining factor 1</fullName>
    </recommendedName>
</protein>
<feature type="compositionally biased region" description="Basic residues" evidence="8">
    <location>
        <begin position="553"/>
        <end position="566"/>
    </location>
</feature>
<dbReference type="GO" id="GO:0032807">
    <property type="term" value="C:DNA ligase IV complex"/>
    <property type="evidence" value="ECO:0007669"/>
    <property type="project" value="TreeGrafter"/>
</dbReference>
<dbReference type="OrthoDB" id="2155935at2759"/>
<dbReference type="EMBL" id="JAAMPI010000760">
    <property type="protein sequence ID" value="KAF4628801.1"/>
    <property type="molecule type" value="Genomic_DNA"/>
</dbReference>
<evidence type="ECO:0000256" key="3">
    <source>
        <dbReference type="ARBA" id="ARBA00023125"/>
    </source>
</evidence>
<reference evidence="11 12" key="1">
    <citation type="submission" date="2020-03" db="EMBL/GenBank/DDBJ databases">
        <title>Draft Genome Sequence of Cudoniella acicularis.</title>
        <authorList>
            <person name="Buettner E."/>
            <person name="Kellner H."/>
        </authorList>
    </citation>
    <scope>NUCLEOTIDE SEQUENCE [LARGE SCALE GENOMIC DNA]</scope>
    <source>
        <strain evidence="11 12">DSM 108380</strain>
    </source>
</reference>
<comment type="caution">
    <text evidence="11">The sequence shown here is derived from an EMBL/GenBank/DDBJ whole genome shotgun (WGS) entry which is preliminary data.</text>
</comment>
<keyword evidence="12" id="KW-1185">Reference proteome</keyword>
<dbReference type="InterPro" id="IPR015381">
    <property type="entry name" value="XLF-like_N"/>
</dbReference>
<feature type="compositionally biased region" description="Low complexity" evidence="8">
    <location>
        <begin position="381"/>
        <end position="396"/>
    </location>
</feature>
<dbReference type="CDD" id="cd22285">
    <property type="entry name" value="HD_XLF_N"/>
    <property type="match status" value="1"/>
</dbReference>
<dbReference type="InterPro" id="IPR052287">
    <property type="entry name" value="NHEJ_factor"/>
</dbReference>
<evidence type="ECO:0000256" key="8">
    <source>
        <dbReference type="SAM" id="MobiDB-lite"/>
    </source>
</evidence>
<dbReference type="InterPro" id="IPR038051">
    <property type="entry name" value="XRCC4-like_N_sf"/>
</dbReference>
<feature type="domain" description="XLF-like coiled-coil region" evidence="10">
    <location>
        <begin position="126"/>
        <end position="178"/>
    </location>
</feature>
<evidence type="ECO:0000256" key="1">
    <source>
        <dbReference type="ARBA" id="ARBA00004123"/>
    </source>
</evidence>